<gene>
    <name evidence="2" type="ORF">ACFOX3_00705</name>
</gene>
<evidence type="ECO:0000313" key="2">
    <source>
        <dbReference type="EMBL" id="MFC4360795.1"/>
    </source>
</evidence>
<sequence>MKPCLASVFIATSLDGYIARLDGELDWLPSAEADNDMGYETFSASVDVLVMGRHTFEKVLSFGDWPYDLPVKVLSHSKRTMPQALEAKAEFMQGEPAAILGVLASQGFRHAYIDGGETIQAFIRPQLIERLIITRVSVLIGEGLSLFGKLSEPNAMITWRHVKTFTWSNGLVQSHYQRV</sequence>
<protein>
    <submittedName>
        <fullName evidence="2">Dihydrofolate reductase family protein</fullName>
    </submittedName>
</protein>
<dbReference type="InterPro" id="IPR050765">
    <property type="entry name" value="Riboflavin_Biosynth_HTPR"/>
</dbReference>
<dbReference type="PANTHER" id="PTHR38011">
    <property type="entry name" value="DIHYDROFOLATE REDUCTASE FAMILY PROTEIN (AFU_ORTHOLOGUE AFUA_8G06820)"/>
    <property type="match status" value="1"/>
</dbReference>
<dbReference type="RefSeq" id="WP_290264647.1">
    <property type="nucleotide sequence ID" value="NZ_JAUFQG010000006.1"/>
</dbReference>
<keyword evidence="3" id="KW-1185">Reference proteome</keyword>
<dbReference type="InterPro" id="IPR024072">
    <property type="entry name" value="DHFR-like_dom_sf"/>
</dbReference>
<dbReference type="Proteomes" id="UP001595840">
    <property type="component" value="Unassembled WGS sequence"/>
</dbReference>
<proteinExistence type="predicted"/>
<evidence type="ECO:0000313" key="3">
    <source>
        <dbReference type="Proteomes" id="UP001595840"/>
    </source>
</evidence>
<comment type="caution">
    <text evidence="2">The sequence shown here is derived from an EMBL/GenBank/DDBJ whole genome shotgun (WGS) entry which is preliminary data.</text>
</comment>
<dbReference type="EMBL" id="JBHSCX010000001">
    <property type="protein sequence ID" value="MFC4360795.1"/>
    <property type="molecule type" value="Genomic_DNA"/>
</dbReference>
<dbReference type="InterPro" id="IPR002734">
    <property type="entry name" value="RibDG_C"/>
</dbReference>
<accession>A0ABV8V0P9</accession>
<organism evidence="2 3">
    <name type="scientific">Simiduia curdlanivorans</name>
    <dbReference type="NCBI Taxonomy" id="1492769"/>
    <lineage>
        <taxon>Bacteria</taxon>
        <taxon>Pseudomonadati</taxon>
        <taxon>Pseudomonadota</taxon>
        <taxon>Gammaproteobacteria</taxon>
        <taxon>Cellvibrionales</taxon>
        <taxon>Cellvibrionaceae</taxon>
        <taxon>Simiduia</taxon>
    </lineage>
</organism>
<dbReference type="SUPFAM" id="SSF53597">
    <property type="entry name" value="Dihydrofolate reductase-like"/>
    <property type="match status" value="1"/>
</dbReference>
<dbReference type="PANTHER" id="PTHR38011:SF11">
    <property type="entry name" value="2,5-DIAMINO-6-RIBOSYLAMINO-4(3H)-PYRIMIDINONE 5'-PHOSPHATE REDUCTASE"/>
    <property type="match status" value="1"/>
</dbReference>
<evidence type="ECO:0000259" key="1">
    <source>
        <dbReference type="Pfam" id="PF01872"/>
    </source>
</evidence>
<reference evidence="3" key="1">
    <citation type="journal article" date="2019" name="Int. J. Syst. Evol. Microbiol.">
        <title>The Global Catalogue of Microorganisms (GCM) 10K type strain sequencing project: providing services to taxonomists for standard genome sequencing and annotation.</title>
        <authorList>
            <consortium name="The Broad Institute Genomics Platform"/>
            <consortium name="The Broad Institute Genome Sequencing Center for Infectious Disease"/>
            <person name="Wu L."/>
            <person name="Ma J."/>
        </authorList>
    </citation>
    <scope>NUCLEOTIDE SEQUENCE [LARGE SCALE GENOMIC DNA]</scope>
    <source>
        <strain evidence="3">CECT 8570</strain>
    </source>
</reference>
<feature type="domain" description="Bacterial bifunctional deaminase-reductase C-terminal" evidence="1">
    <location>
        <begin position="8"/>
        <end position="172"/>
    </location>
</feature>
<dbReference type="Pfam" id="PF01872">
    <property type="entry name" value="RibD_C"/>
    <property type="match status" value="1"/>
</dbReference>
<dbReference type="Gene3D" id="3.40.430.10">
    <property type="entry name" value="Dihydrofolate Reductase, subunit A"/>
    <property type="match status" value="1"/>
</dbReference>
<name>A0ABV8V0P9_9GAMM</name>